<dbReference type="GeneID" id="109543955"/>
<proteinExistence type="predicted"/>
<dbReference type="Proteomes" id="UP000019118">
    <property type="component" value="Unassembled WGS sequence"/>
</dbReference>
<dbReference type="EnsemblMetazoa" id="XM_019913901.1">
    <property type="protein sequence ID" value="XP_019769460.1"/>
    <property type="gene ID" value="LOC109543955"/>
</dbReference>
<name>A0AAR5Q8E4_DENPD</name>
<feature type="compositionally biased region" description="Basic and acidic residues" evidence="1">
    <location>
        <begin position="557"/>
        <end position="567"/>
    </location>
</feature>
<keyword evidence="3" id="KW-1185">Reference proteome</keyword>
<organism evidence="2 3">
    <name type="scientific">Dendroctonus ponderosae</name>
    <name type="common">Mountain pine beetle</name>
    <dbReference type="NCBI Taxonomy" id="77166"/>
    <lineage>
        <taxon>Eukaryota</taxon>
        <taxon>Metazoa</taxon>
        <taxon>Ecdysozoa</taxon>
        <taxon>Arthropoda</taxon>
        <taxon>Hexapoda</taxon>
        <taxon>Insecta</taxon>
        <taxon>Pterygota</taxon>
        <taxon>Neoptera</taxon>
        <taxon>Endopterygota</taxon>
        <taxon>Coleoptera</taxon>
        <taxon>Polyphaga</taxon>
        <taxon>Cucujiformia</taxon>
        <taxon>Curculionidae</taxon>
        <taxon>Scolytinae</taxon>
        <taxon>Dendroctonus</taxon>
    </lineage>
</organism>
<feature type="region of interest" description="Disordered" evidence="1">
    <location>
        <begin position="101"/>
        <end position="128"/>
    </location>
</feature>
<feature type="region of interest" description="Disordered" evidence="1">
    <location>
        <begin position="546"/>
        <end position="567"/>
    </location>
</feature>
<evidence type="ECO:0008006" key="4">
    <source>
        <dbReference type="Google" id="ProtNLM"/>
    </source>
</evidence>
<evidence type="ECO:0000313" key="2">
    <source>
        <dbReference type="EnsemblMetazoa" id="XP_019769460.1"/>
    </source>
</evidence>
<dbReference type="AlphaFoldDB" id="A0AAR5Q8E4"/>
<dbReference type="KEGG" id="dpa:109543955"/>
<accession>A0AAR5Q8E4</accession>
<sequence length="567" mass="63798">MIFSFIGLQKAASTFPQRCPFTMSSTVATAETTSAQRQVETTNSSSKKPRIPGFGREVILKVVEMCKLEGERNAPLCPLNAPTQRAAMYSGVSESTIRKIKNENKHSNPHQNKAGSEKKCSQPKKRNYKGQVIAPSAREIILKVINACCQEYQSGGFIAPLISTIERAAYYTGVSQSTVHRIKRENKIRNEIDQEMMLPTPGTKNKKNIFTGKVNDKDFNKIRKLIYDLLLDNVVLTVGSVLKATKELDINFDYSEHTLSRLLTVKGFLWHSLPKNRKVLLEKTEIFQARLNCIRQIKRCEAEGCLVVYLDEKLIGSEVDTQSNFWGNKGILCARRLVLFTEFSSQSITKDILGFIHPNDHQPVVNCLSEKWLEEHLFPNIPPRSLIIMNCCYNQGMAIPNIYSTRPKLIEFLKKNHIEYNERQTCAQLLDTIKANLNIVPEEFKQFDQTIEKHGHIALRLPEFLSDLNPIALTYADIKQTVRRDLGSTKASLTNIARTVADALQVEAIGAIVDGIIETEDYFLSKQEGILQFYEALGFVADSELGGAPGRGSPNVDDVKTDINEEP</sequence>
<reference evidence="3" key="1">
    <citation type="journal article" date="2013" name="Genome Biol.">
        <title>Draft genome of the mountain pine beetle, Dendroctonus ponderosae Hopkins, a major forest pest.</title>
        <authorList>
            <person name="Keeling C.I."/>
            <person name="Yuen M.M."/>
            <person name="Liao N.Y."/>
            <person name="Docking T.R."/>
            <person name="Chan S.K."/>
            <person name="Taylor G.A."/>
            <person name="Palmquist D.L."/>
            <person name="Jackman S.D."/>
            <person name="Nguyen A."/>
            <person name="Li M."/>
            <person name="Henderson H."/>
            <person name="Janes J.K."/>
            <person name="Zhao Y."/>
            <person name="Pandoh P."/>
            <person name="Moore R."/>
            <person name="Sperling F.A."/>
            <person name="Huber D.P."/>
            <person name="Birol I."/>
            <person name="Jones S.J."/>
            <person name="Bohlmann J."/>
        </authorList>
    </citation>
    <scope>NUCLEOTIDE SEQUENCE</scope>
</reference>
<evidence type="ECO:0000313" key="3">
    <source>
        <dbReference type="Proteomes" id="UP000019118"/>
    </source>
</evidence>
<reference evidence="2" key="2">
    <citation type="submission" date="2024-08" db="UniProtKB">
        <authorList>
            <consortium name="EnsemblMetazoa"/>
        </authorList>
    </citation>
    <scope>IDENTIFICATION</scope>
</reference>
<protein>
    <recommendedName>
        <fullName evidence="4">DDE-1 domain-containing protein</fullName>
    </recommendedName>
</protein>
<evidence type="ECO:0000256" key="1">
    <source>
        <dbReference type="SAM" id="MobiDB-lite"/>
    </source>
</evidence>